<comment type="caution">
    <text evidence="2">The sequence shown here is derived from an EMBL/GenBank/DDBJ whole genome shotgun (WGS) entry which is preliminary data.</text>
</comment>
<evidence type="ECO:0000313" key="3">
    <source>
        <dbReference type="Proteomes" id="UP001385951"/>
    </source>
</evidence>
<name>A0AAW0FJ06_9APHY</name>
<keyword evidence="3" id="KW-1185">Reference proteome</keyword>
<dbReference type="SMART" id="SM00256">
    <property type="entry name" value="FBOX"/>
    <property type="match status" value="1"/>
</dbReference>
<proteinExistence type="predicted"/>
<feature type="domain" description="F-box" evidence="1">
    <location>
        <begin position="19"/>
        <end position="69"/>
    </location>
</feature>
<dbReference type="PROSITE" id="PS50181">
    <property type="entry name" value="FBOX"/>
    <property type="match status" value="1"/>
</dbReference>
<protein>
    <recommendedName>
        <fullName evidence="1">F-box domain-containing protein</fullName>
    </recommendedName>
</protein>
<dbReference type="EMBL" id="JASBNA010000048">
    <property type="protein sequence ID" value="KAK7680586.1"/>
    <property type="molecule type" value="Genomic_DNA"/>
</dbReference>
<dbReference type="InterPro" id="IPR001810">
    <property type="entry name" value="F-box_dom"/>
</dbReference>
<accession>A0AAW0FJ06</accession>
<evidence type="ECO:0000313" key="2">
    <source>
        <dbReference type="EMBL" id="KAK7680586.1"/>
    </source>
</evidence>
<sequence length="367" mass="42732">MPSSQGHHVRTRGRRRGRLQELPNMPLDIIFEVFSHMDPMSLLNLTRTTKAFRQLLLNRRTAATFWRNARGNVPSLPECPVYMSEPAFANLCFDSHCHKCLRSNIHNVSWAFRARYCRDCRPHMVVERLEAKDMLSQASVFHKNYDIYDLLISESGYGTGREVTNFHRPDLEALIVQWKDSGPDEQDKIHATQVALNRSMRENAQNCAMWQNLQKNLRSAEIDRLKTERYSEILHRLRETEWGEFIDSFPFIVERRLLAIDGVKRARPLSDRSWINLRERIFDGLERTRSALLPPPSRSTIINRIRLLSDVMHSLPPTAEEWIHLPTSIAEMDTLDAISRVRGTLVMTWRAEAFQRINDCDVQVEAA</sequence>
<reference evidence="2 3" key="1">
    <citation type="submission" date="2022-09" db="EMBL/GenBank/DDBJ databases">
        <authorList>
            <person name="Palmer J.M."/>
        </authorList>
    </citation>
    <scope>NUCLEOTIDE SEQUENCE [LARGE SCALE GENOMIC DNA]</scope>
    <source>
        <strain evidence="2 3">DSM 7382</strain>
    </source>
</reference>
<dbReference type="AlphaFoldDB" id="A0AAW0FJ06"/>
<dbReference type="InterPro" id="IPR036047">
    <property type="entry name" value="F-box-like_dom_sf"/>
</dbReference>
<dbReference type="CDD" id="cd09917">
    <property type="entry name" value="F-box_SF"/>
    <property type="match status" value="1"/>
</dbReference>
<dbReference type="SUPFAM" id="SSF81383">
    <property type="entry name" value="F-box domain"/>
    <property type="match status" value="1"/>
</dbReference>
<evidence type="ECO:0000259" key="1">
    <source>
        <dbReference type="PROSITE" id="PS50181"/>
    </source>
</evidence>
<gene>
    <name evidence="2" type="ORF">QCA50_016368</name>
</gene>
<dbReference type="Proteomes" id="UP001385951">
    <property type="component" value="Unassembled WGS sequence"/>
</dbReference>
<dbReference type="Pfam" id="PF00646">
    <property type="entry name" value="F-box"/>
    <property type="match status" value="1"/>
</dbReference>
<organism evidence="2 3">
    <name type="scientific">Cerrena zonata</name>
    <dbReference type="NCBI Taxonomy" id="2478898"/>
    <lineage>
        <taxon>Eukaryota</taxon>
        <taxon>Fungi</taxon>
        <taxon>Dikarya</taxon>
        <taxon>Basidiomycota</taxon>
        <taxon>Agaricomycotina</taxon>
        <taxon>Agaricomycetes</taxon>
        <taxon>Polyporales</taxon>
        <taxon>Cerrenaceae</taxon>
        <taxon>Cerrena</taxon>
    </lineage>
</organism>